<evidence type="ECO:0008006" key="7">
    <source>
        <dbReference type="Google" id="ProtNLM"/>
    </source>
</evidence>
<dbReference type="Proteomes" id="UP000192247">
    <property type="component" value="Unassembled WGS sequence"/>
</dbReference>
<organism evidence="5 6">
    <name type="scientific">Tropilaelaps mercedesae</name>
    <dbReference type="NCBI Taxonomy" id="418985"/>
    <lineage>
        <taxon>Eukaryota</taxon>
        <taxon>Metazoa</taxon>
        <taxon>Ecdysozoa</taxon>
        <taxon>Arthropoda</taxon>
        <taxon>Chelicerata</taxon>
        <taxon>Arachnida</taxon>
        <taxon>Acari</taxon>
        <taxon>Parasitiformes</taxon>
        <taxon>Mesostigmata</taxon>
        <taxon>Gamasina</taxon>
        <taxon>Dermanyssoidea</taxon>
        <taxon>Laelapidae</taxon>
        <taxon>Tropilaelaps</taxon>
    </lineage>
</organism>
<dbReference type="PANTHER" id="PTHR16308">
    <property type="entry name" value="UBIQUITIN ASSOCIATED PROTEIN 2-LIKE/LINGERER"/>
    <property type="match status" value="1"/>
</dbReference>
<feature type="compositionally biased region" description="Low complexity" evidence="4">
    <location>
        <begin position="203"/>
        <end position="239"/>
    </location>
</feature>
<evidence type="ECO:0000256" key="3">
    <source>
        <dbReference type="ARBA" id="ARBA00022553"/>
    </source>
</evidence>
<feature type="compositionally biased region" description="Polar residues" evidence="4">
    <location>
        <begin position="284"/>
        <end position="293"/>
    </location>
</feature>
<evidence type="ECO:0000256" key="4">
    <source>
        <dbReference type="SAM" id="MobiDB-lite"/>
    </source>
</evidence>
<feature type="region of interest" description="Disordered" evidence="4">
    <location>
        <begin position="813"/>
        <end position="841"/>
    </location>
</feature>
<keyword evidence="6" id="KW-1185">Reference proteome</keyword>
<feature type="region of interest" description="Disordered" evidence="4">
    <location>
        <begin position="853"/>
        <end position="877"/>
    </location>
</feature>
<feature type="compositionally biased region" description="Low complexity" evidence="4">
    <location>
        <begin position="861"/>
        <end position="877"/>
    </location>
</feature>
<dbReference type="Pfam" id="PF12478">
    <property type="entry name" value="UBAP2-Lig"/>
    <property type="match status" value="1"/>
</dbReference>
<feature type="compositionally biased region" description="Polar residues" evidence="4">
    <location>
        <begin position="467"/>
        <end position="494"/>
    </location>
</feature>
<dbReference type="STRING" id="418985.A0A1V9XUK6"/>
<evidence type="ECO:0000313" key="6">
    <source>
        <dbReference type="Proteomes" id="UP000192247"/>
    </source>
</evidence>
<feature type="compositionally biased region" description="Gly residues" evidence="4">
    <location>
        <begin position="149"/>
        <end position="165"/>
    </location>
</feature>
<feature type="compositionally biased region" description="Low complexity" evidence="4">
    <location>
        <begin position="496"/>
        <end position="523"/>
    </location>
</feature>
<dbReference type="InterPro" id="IPR009060">
    <property type="entry name" value="UBA-like_sf"/>
</dbReference>
<feature type="compositionally biased region" description="Basic and acidic residues" evidence="4">
    <location>
        <begin position="120"/>
        <end position="139"/>
    </location>
</feature>
<dbReference type="OrthoDB" id="5918007at2759"/>
<dbReference type="InterPro" id="IPR051833">
    <property type="entry name" value="TC-DDR_regulator"/>
</dbReference>
<feature type="compositionally biased region" description="Low complexity" evidence="4">
    <location>
        <begin position="831"/>
        <end position="841"/>
    </location>
</feature>
<name>A0A1V9XUK6_9ACAR</name>
<feature type="compositionally biased region" description="Low complexity" evidence="4">
    <location>
        <begin position="563"/>
        <end position="582"/>
    </location>
</feature>
<dbReference type="EMBL" id="MNPL01003877">
    <property type="protein sequence ID" value="OQR77169.1"/>
    <property type="molecule type" value="Genomic_DNA"/>
</dbReference>
<gene>
    <name evidence="5" type="ORF">BIW11_07285</name>
</gene>
<proteinExistence type="predicted"/>
<dbReference type="Gene3D" id="1.10.8.10">
    <property type="entry name" value="DNA helicase RuvA subunit, C-terminal domain"/>
    <property type="match status" value="1"/>
</dbReference>
<dbReference type="CDD" id="cd14277">
    <property type="entry name" value="UBA_UBP2_like"/>
    <property type="match status" value="1"/>
</dbReference>
<feature type="region of interest" description="Disordered" evidence="4">
    <location>
        <begin position="1"/>
        <end position="39"/>
    </location>
</feature>
<evidence type="ECO:0000313" key="5">
    <source>
        <dbReference type="EMBL" id="OQR77169.1"/>
    </source>
</evidence>
<comment type="subcellular location">
    <subcellularLocation>
        <location evidence="1">Cytoplasm</location>
    </subcellularLocation>
</comment>
<feature type="compositionally biased region" description="Polar residues" evidence="4">
    <location>
        <begin position="250"/>
        <end position="274"/>
    </location>
</feature>
<feature type="compositionally biased region" description="Basic and acidic residues" evidence="4">
    <location>
        <begin position="330"/>
        <end position="339"/>
    </location>
</feature>
<comment type="caution">
    <text evidence="5">The sequence shown here is derived from an EMBL/GenBank/DDBJ whole genome shotgun (WGS) entry which is preliminary data.</text>
</comment>
<dbReference type="InterPro" id="IPR022166">
    <property type="entry name" value="UBAP2/Lig"/>
</dbReference>
<feature type="compositionally biased region" description="Polar residues" evidence="4">
    <location>
        <begin position="592"/>
        <end position="618"/>
    </location>
</feature>
<feature type="compositionally biased region" description="Polar residues" evidence="4">
    <location>
        <begin position="364"/>
        <end position="374"/>
    </location>
</feature>
<protein>
    <recommendedName>
        <fullName evidence="7">UBA domain-containing protein</fullName>
    </recommendedName>
</protein>
<feature type="compositionally biased region" description="Polar residues" evidence="4">
    <location>
        <begin position="626"/>
        <end position="649"/>
    </location>
</feature>
<sequence length="981" mass="101541">MRWRFPDAPIQMKPQSASGGGGGVSVGTGSSAKKEKIAPQATAEQLRIAEITNVTTEQDSVELHKKIKNVVEFTGRSQDEAAMVLHDCDGDVEEAINFLLEASAAGTGWETSGAKKKKEKQVERRDDSRRPRENRDGPGRGRGRSQRNSGGGGYYDNAAGPGGGRGRPRGSARGGPGQRDGRPPKGAPRSGDPDPNQPGWSESNGTVNSNNNNSSSSNNSNSNNSNNNTSGGVTNSTTGEWETNWIDPASSVSGSKPTQNLPGQNASTPISTHAGQPPAEELATGQQNDTIGNMGNWDDFKADEKNANEWNGPRKERTSGGAQSEWVDAVGERNADWKTRQRQPGNGPAKNGPPGPAGAAASLSKPSNTATPSPANAGGHEQTAVSNVHHGAHAGDAKVVQTHQQQKPGTQRMPMRPVGSQGTSGRTKVRLPPASKIPQTPVEMPPDHQDLHGNTLDLQFGALTFGSSSYDSISTLSQNPQQPTKVEQQHNGPTGLSPAAANLLASAAQTQQAQPVQASQTPAGSHVASHRPSPSQQQTNLKTTQPPSSNVETQPSTGLKSLAAGAQVSSSGAQVSGQNQGSITVPPGLDKTSVTSVGPTQTHKTSSMSASAGQSNQPAGAGVSPQYHNSHPQSNAGAQSNQAPGSTNTYQQYSVSNAYKQQTPNTGMAYLQSLSTGMYNPGHSTTPYGQQATQYGSPNYATSFGSTVASAGYKGGKDSGAVASASVGAVTDAVNSTGTSASSQYDGSKKSAASQLQQGAATAAGQAMTPGGLVLQPGQLHGPHMHAPYHMTGHPGAMQTLYSYYHPGQLPPPTGSGAHLATADYSQRDNSSSSANAATMSASSLLQQHSYEKFVRSQDESSSAAASQGSSTAGSQSTITATAAYPHLGPYNIYYGGAVVPAPFPHMPFMSAQGTGYPATNTASTATQASKNSTAYGNSQSTFEYPMSNHMSGPTGDYKYQSNKMMSSSNKYMSATAGERR</sequence>
<feature type="region of interest" description="Disordered" evidence="4">
    <location>
        <begin position="467"/>
        <end position="649"/>
    </location>
</feature>
<feature type="region of interest" description="Disordered" evidence="4">
    <location>
        <begin position="109"/>
        <end position="455"/>
    </location>
</feature>
<keyword evidence="3" id="KW-0597">Phosphoprotein</keyword>
<keyword evidence="2" id="KW-0963">Cytoplasm</keyword>
<dbReference type="SUPFAM" id="SSF46934">
    <property type="entry name" value="UBA-like"/>
    <property type="match status" value="1"/>
</dbReference>
<feature type="compositionally biased region" description="Polar residues" evidence="4">
    <location>
        <begin position="532"/>
        <end position="559"/>
    </location>
</feature>
<dbReference type="InParanoid" id="A0A1V9XUK6"/>
<dbReference type="GO" id="GO:0005634">
    <property type="term" value="C:nucleus"/>
    <property type="evidence" value="ECO:0007669"/>
    <property type="project" value="TreeGrafter"/>
</dbReference>
<reference evidence="5 6" key="1">
    <citation type="journal article" date="2017" name="Gigascience">
        <title>Draft genome of the honey bee ectoparasitic mite, Tropilaelaps mercedesae, is shaped by the parasitic life history.</title>
        <authorList>
            <person name="Dong X."/>
            <person name="Armstrong S.D."/>
            <person name="Xia D."/>
            <person name="Makepeace B.L."/>
            <person name="Darby A.C."/>
            <person name="Kadowaki T."/>
        </authorList>
    </citation>
    <scope>NUCLEOTIDE SEQUENCE [LARGE SCALE GENOMIC DNA]</scope>
    <source>
        <strain evidence="5">Wuxi-XJTLU</strain>
    </source>
</reference>
<feature type="compositionally biased region" description="Basic and acidic residues" evidence="4">
    <location>
        <begin position="298"/>
        <end position="318"/>
    </location>
</feature>
<evidence type="ECO:0000256" key="2">
    <source>
        <dbReference type="ARBA" id="ARBA00022490"/>
    </source>
</evidence>
<dbReference type="AlphaFoldDB" id="A0A1V9XUK6"/>
<dbReference type="FunCoup" id="A0A1V9XUK6">
    <property type="interactions" value="1457"/>
</dbReference>
<dbReference type="GO" id="GO:0005737">
    <property type="term" value="C:cytoplasm"/>
    <property type="evidence" value="ECO:0007669"/>
    <property type="project" value="UniProtKB-SubCell"/>
</dbReference>
<evidence type="ECO:0000256" key="1">
    <source>
        <dbReference type="ARBA" id="ARBA00004496"/>
    </source>
</evidence>
<dbReference type="PANTHER" id="PTHR16308:SF13">
    <property type="entry name" value="PROTEIN LINGERER"/>
    <property type="match status" value="1"/>
</dbReference>
<accession>A0A1V9XUK6</accession>